<name>A0A2A4F979_9BURK</name>
<gene>
    <name evidence="2" type="ORF">BWP39_01500</name>
</gene>
<evidence type="ECO:0000313" key="2">
    <source>
        <dbReference type="EMBL" id="PCE28899.1"/>
    </source>
</evidence>
<feature type="compositionally biased region" description="Pro residues" evidence="1">
    <location>
        <begin position="1"/>
        <end position="21"/>
    </location>
</feature>
<accession>A0A2A4F979</accession>
<organism evidence="2 3">
    <name type="scientific">Paraburkholderia acidicola</name>
    <dbReference type="NCBI Taxonomy" id="1912599"/>
    <lineage>
        <taxon>Bacteria</taxon>
        <taxon>Pseudomonadati</taxon>
        <taxon>Pseudomonadota</taxon>
        <taxon>Betaproteobacteria</taxon>
        <taxon>Burkholderiales</taxon>
        <taxon>Burkholderiaceae</taxon>
        <taxon>Paraburkholderia</taxon>
    </lineage>
</organism>
<evidence type="ECO:0000313" key="3">
    <source>
        <dbReference type="Proteomes" id="UP000218022"/>
    </source>
</evidence>
<dbReference type="Proteomes" id="UP000218022">
    <property type="component" value="Unassembled WGS sequence"/>
</dbReference>
<proteinExistence type="predicted"/>
<feature type="region of interest" description="Disordered" evidence="1">
    <location>
        <begin position="1"/>
        <end position="40"/>
    </location>
</feature>
<evidence type="ECO:0000256" key="1">
    <source>
        <dbReference type="SAM" id="MobiDB-lite"/>
    </source>
</evidence>
<comment type="caution">
    <text evidence="2">The sequence shown here is derived from an EMBL/GenBank/DDBJ whole genome shotgun (WGS) entry which is preliminary data.</text>
</comment>
<dbReference type="AlphaFoldDB" id="A0A2A4F979"/>
<reference evidence="2 3" key="1">
    <citation type="submission" date="2017-01" db="EMBL/GenBank/DDBJ databases">
        <title>Whole-Genome Shotgun Sequencing of Two beta-Proteobacterial Species in Search of the Bulgecin Biosynthetic Cluster.</title>
        <authorList>
            <person name="Horsman M.E."/>
            <person name="Marous D.R."/>
            <person name="Li R."/>
            <person name="Oliver R.A."/>
            <person name="Byun B."/>
            <person name="Emrich S.J."/>
            <person name="Boggess B."/>
            <person name="Townsend C.A."/>
            <person name="Mobashery S."/>
        </authorList>
    </citation>
    <scope>NUCLEOTIDE SEQUENCE [LARGE SCALE GENOMIC DNA]</scope>
    <source>
        <strain evidence="2 3">ATCC 31363</strain>
    </source>
</reference>
<protein>
    <submittedName>
        <fullName evidence="2">Uncharacterized protein</fullName>
    </submittedName>
</protein>
<sequence length="128" mass="13422">MPVPQPPAKPPPLPPAPPQKTPHPESRRAADTAAIASAGRKNRFIGVPPLLDGPQLLQGPQAGSISRVYRLFAALRRLFTDVPNGLDSPPGHAFRGMTAGLEAAHGATDAQRGGSLIKCASRNVVDDR</sequence>
<dbReference type="EMBL" id="MTZV01000001">
    <property type="protein sequence ID" value="PCE28899.1"/>
    <property type="molecule type" value="Genomic_DNA"/>
</dbReference>